<gene>
    <name evidence="2" type="ORF">HYH03_008020</name>
</gene>
<evidence type="ECO:0000259" key="1">
    <source>
        <dbReference type="PROSITE" id="PS50213"/>
    </source>
</evidence>
<dbReference type="SUPFAM" id="SSF82153">
    <property type="entry name" value="FAS1 domain"/>
    <property type="match status" value="2"/>
</dbReference>
<dbReference type="GO" id="GO:0005615">
    <property type="term" value="C:extracellular space"/>
    <property type="evidence" value="ECO:0007669"/>
    <property type="project" value="TreeGrafter"/>
</dbReference>
<protein>
    <recommendedName>
        <fullName evidence="1">FAS1 domain-containing protein</fullName>
    </recommendedName>
</protein>
<name>A0A835Y0U3_9CHLO</name>
<dbReference type="AlphaFoldDB" id="A0A835Y0U3"/>
<dbReference type="Proteomes" id="UP000612055">
    <property type="component" value="Unassembled WGS sequence"/>
</dbReference>
<feature type="domain" description="FAS1" evidence="1">
    <location>
        <begin position="1"/>
        <end position="125"/>
    </location>
</feature>
<dbReference type="InterPro" id="IPR036378">
    <property type="entry name" value="FAS1_dom_sf"/>
</dbReference>
<feature type="domain" description="FAS1" evidence="1">
    <location>
        <begin position="136"/>
        <end position="279"/>
    </location>
</feature>
<dbReference type="PANTHER" id="PTHR10900">
    <property type="entry name" value="PERIOSTIN-RELATED"/>
    <property type="match status" value="1"/>
</dbReference>
<dbReference type="InterPro" id="IPR000782">
    <property type="entry name" value="FAS1_domain"/>
</dbReference>
<dbReference type="InterPro" id="IPR050904">
    <property type="entry name" value="Adhesion/Biosynth-related"/>
</dbReference>
<organism evidence="2 3">
    <name type="scientific">Edaphochlamys debaryana</name>
    <dbReference type="NCBI Taxonomy" id="47281"/>
    <lineage>
        <taxon>Eukaryota</taxon>
        <taxon>Viridiplantae</taxon>
        <taxon>Chlorophyta</taxon>
        <taxon>core chlorophytes</taxon>
        <taxon>Chlorophyceae</taxon>
        <taxon>CS clade</taxon>
        <taxon>Chlamydomonadales</taxon>
        <taxon>Chlamydomonadales incertae sedis</taxon>
        <taxon>Edaphochlamys</taxon>
    </lineage>
</organism>
<evidence type="ECO:0000313" key="2">
    <source>
        <dbReference type="EMBL" id="KAG2493801.1"/>
    </source>
</evidence>
<keyword evidence="3" id="KW-1185">Reference proteome</keyword>
<accession>A0A835Y0U3</accession>
<dbReference type="PROSITE" id="PS50213">
    <property type="entry name" value="FAS1"/>
    <property type="match status" value="2"/>
</dbReference>
<evidence type="ECO:0000313" key="3">
    <source>
        <dbReference type="Proteomes" id="UP000612055"/>
    </source>
</evidence>
<dbReference type="Pfam" id="PF02469">
    <property type="entry name" value="Fasciclin"/>
    <property type="match status" value="2"/>
</dbReference>
<dbReference type="EMBL" id="JAEHOE010000035">
    <property type="protein sequence ID" value="KAG2493801.1"/>
    <property type="molecule type" value="Genomic_DNA"/>
</dbReference>
<sequence>MLLDNPELLASAADPNAVATFFAPSDAGFAAAMLDNGITLEALQASDPDTVKQLFAYHTVPGAAVTSGDLAEGVTVAPTALEGYNLTVTKSGSKVTIRAVLSTATVVLADIKGGKTVIHIIDYLLLPFSIAPRKEFSSPLAALASLETCNIIFQMLLDNPQLLASAVDPTAVATFFAPSDAGFAAAMLDNGITLEAVQASDPDTVKQLFAYHTVPGAAVTSGDLAEGVTVAPTALEGYNLTVTKSGSEVTIKAVLSTATVVLADIKGGKTAIHVIDYLLMPFSITPTVKSGKRL</sequence>
<reference evidence="2" key="1">
    <citation type="journal article" date="2020" name="bioRxiv">
        <title>Comparative genomics of Chlamydomonas.</title>
        <authorList>
            <person name="Craig R.J."/>
            <person name="Hasan A.R."/>
            <person name="Ness R.W."/>
            <person name="Keightley P.D."/>
        </authorList>
    </citation>
    <scope>NUCLEOTIDE SEQUENCE</scope>
    <source>
        <strain evidence="2">CCAP 11/70</strain>
    </source>
</reference>
<proteinExistence type="predicted"/>
<dbReference type="SMART" id="SM00554">
    <property type="entry name" value="FAS1"/>
    <property type="match status" value="2"/>
</dbReference>
<dbReference type="PANTHER" id="PTHR10900:SF77">
    <property type="entry name" value="FI19380P1"/>
    <property type="match status" value="1"/>
</dbReference>
<dbReference type="Gene3D" id="2.30.180.10">
    <property type="entry name" value="FAS1 domain"/>
    <property type="match status" value="2"/>
</dbReference>
<dbReference type="OrthoDB" id="540756at2759"/>
<comment type="caution">
    <text evidence="2">The sequence shown here is derived from an EMBL/GenBank/DDBJ whole genome shotgun (WGS) entry which is preliminary data.</text>
</comment>